<dbReference type="AlphaFoldDB" id="A0AAV8RF13"/>
<reference evidence="2 3" key="1">
    <citation type="submission" date="2022-12" db="EMBL/GenBank/DDBJ databases">
        <title>Chromosome-scale assembly of the Ensete ventricosum genome.</title>
        <authorList>
            <person name="Dussert Y."/>
            <person name="Stocks J."/>
            <person name="Wendawek A."/>
            <person name="Woldeyes F."/>
            <person name="Nichols R.A."/>
            <person name="Borrell J.S."/>
        </authorList>
    </citation>
    <scope>NUCLEOTIDE SEQUENCE [LARGE SCALE GENOMIC DNA]</scope>
    <source>
        <strain evidence="3">cv. Maze</strain>
        <tissue evidence="2">Seeds</tissue>
    </source>
</reference>
<protein>
    <submittedName>
        <fullName evidence="2">Uncharacterized protein</fullName>
    </submittedName>
</protein>
<dbReference type="EMBL" id="JAQQAF010000003">
    <property type="protein sequence ID" value="KAJ8497218.1"/>
    <property type="molecule type" value="Genomic_DNA"/>
</dbReference>
<evidence type="ECO:0000313" key="3">
    <source>
        <dbReference type="Proteomes" id="UP001222027"/>
    </source>
</evidence>
<organism evidence="2 3">
    <name type="scientific">Ensete ventricosum</name>
    <name type="common">Abyssinian banana</name>
    <name type="synonym">Musa ensete</name>
    <dbReference type="NCBI Taxonomy" id="4639"/>
    <lineage>
        <taxon>Eukaryota</taxon>
        <taxon>Viridiplantae</taxon>
        <taxon>Streptophyta</taxon>
        <taxon>Embryophyta</taxon>
        <taxon>Tracheophyta</taxon>
        <taxon>Spermatophyta</taxon>
        <taxon>Magnoliopsida</taxon>
        <taxon>Liliopsida</taxon>
        <taxon>Zingiberales</taxon>
        <taxon>Musaceae</taxon>
        <taxon>Ensete</taxon>
    </lineage>
</organism>
<accession>A0AAV8RF13</accession>
<comment type="caution">
    <text evidence="2">The sequence shown here is derived from an EMBL/GenBank/DDBJ whole genome shotgun (WGS) entry which is preliminary data.</text>
</comment>
<dbReference type="Proteomes" id="UP001222027">
    <property type="component" value="Unassembled WGS sequence"/>
</dbReference>
<sequence length="130" mass="13657">MNDVVVRHVRSPSELTASPSASNTTLDEAGSSSPAQDRIRGGGGGGLRSKQHPPVGWLSFLGSSRCVYAFAVFIATGNGTISSHPSSGTHTPVPALHHIPLRPPPIRQLLVSPFAVLPVVGLRDRNHDGR</sequence>
<evidence type="ECO:0000256" key="1">
    <source>
        <dbReference type="SAM" id="MobiDB-lite"/>
    </source>
</evidence>
<evidence type="ECO:0000313" key="2">
    <source>
        <dbReference type="EMBL" id="KAJ8497218.1"/>
    </source>
</evidence>
<gene>
    <name evidence="2" type="ORF">OPV22_007770</name>
</gene>
<feature type="region of interest" description="Disordered" evidence="1">
    <location>
        <begin position="1"/>
        <end position="51"/>
    </location>
</feature>
<keyword evidence="3" id="KW-1185">Reference proteome</keyword>
<feature type="compositionally biased region" description="Polar residues" evidence="1">
    <location>
        <begin position="13"/>
        <end position="35"/>
    </location>
</feature>
<proteinExistence type="predicted"/>
<name>A0AAV8RF13_ENSVE</name>